<evidence type="ECO:0000256" key="1">
    <source>
        <dbReference type="SAM" id="MobiDB-lite"/>
    </source>
</evidence>
<feature type="compositionally biased region" description="Low complexity" evidence="1">
    <location>
        <begin position="34"/>
        <end position="58"/>
    </location>
</feature>
<feature type="region of interest" description="Disordered" evidence="1">
    <location>
        <begin position="302"/>
        <end position="353"/>
    </location>
</feature>
<dbReference type="AlphaFoldDB" id="A0A7D9EU98"/>
<feature type="compositionally biased region" description="Basic and acidic residues" evidence="1">
    <location>
        <begin position="224"/>
        <end position="236"/>
    </location>
</feature>
<feature type="compositionally biased region" description="Low complexity" evidence="1">
    <location>
        <begin position="1"/>
        <end position="21"/>
    </location>
</feature>
<keyword evidence="3" id="KW-1185">Reference proteome</keyword>
<name>A0A7D9EU98_PARCT</name>
<feature type="region of interest" description="Disordered" evidence="1">
    <location>
        <begin position="1"/>
        <end position="72"/>
    </location>
</feature>
<accession>A0A7D9EU98</accession>
<dbReference type="OrthoDB" id="6140287at2759"/>
<feature type="non-terminal residue" evidence="2">
    <location>
        <position position="1"/>
    </location>
</feature>
<dbReference type="PANTHER" id="PTHR34239:SF2">
    <property type="entry name" value="TRANSPOSABLE ELEMENT P TRANSPOSASE_THAP9 CONSERVED DOMAIN-CONTAINING PROTEIN"/>
    <property type="match status" value="1"/>
</dbReference>
<feature type="region of interest" description="Disordered" evidence="1">
    <location>
        <begin position="218"/>
        <end position="269"/>
    </location>
</feature>
<sequence>WFGRRGSSSRSRGHSSSTARRSGGGWFGGRRSRSSTSPTSSSRSGGSFSGRRSSSRRTSSSKKSFPHDIKTKSGLTKLYNQKVVNVQPVERPLAGLNNGKIGKTAVGIANKLGVKTSISGQKKSCHALWRIVVRTKDGGRYLVHKGDEFWKSSQTVVVDAKHMGESWKNVGKSTSGNGKYVGAFVKAGGKDYKLRGGNCHDATDNMKNLAGLFETSKNDQNMDAGRDEQHSHRQQEEAFDDDEPNASPQDEQSALHGQHTSSQSMNSDVSNEQFAKTLATMNENMANMAATLGQIWQHVDSGGKTAKAKKRQQEDQYSSESERDEHTAKRRRSAHENEDSLSVTASDDEEINEKYKQPLNCEAMRVSRINPEIWSQISQHKKKTDLRLSRMQQNVQKAVFATLQMAETLSAKNQPSALTENKKGNDREALLRIAVNLIAMLGHMNADVMSMRQESSHATVPPNSKFLFGDDLAKLVRDSKEINSIASTLTLPRTARNTSTANTSRRNTHT</sequence>
<evidence type="ECO:0000313" key="3">
    <source>
        <dbReference type="Proteomes" id="UP001152795"/>
    </source>
</evidence>
<feature type="compositionally biased region" description="Polar residues" evidence="1">
    <location>
        <begin position="258"/>
        <end position="269"/>
    </location>
</feature>
<organism evidence="2 3">
    <name type="scientific">Paramuricea clavata</name>
    <name type="common">Red gorgonian</name>
    <name type="synonym">Violescent sea-whip</name>
    <dbReference type="NCBI Taxonomy" id="317549"/>
    <lineage>
        <taxon>Eukaryota</taxon>
        <taxon>Metazoa</taxon>
        <taxon>Cnidaria</taxon>
        <taxon>Anthozoa</taxon>
        <taxon>Octocorallia</taxon>
        <taxon>Malacalcyonacea</taxon>
        <taxon>Plexauridae</taxon>
        <taxon>Paramuricea</taxon>
    </lineage>
</organism>
<gene>
    <name evidence="2" type="ORF">PACLA_8A077621</name>
</gene>
<evidence type="ECO:0000313" key="2">
    <source>
        <dbReference type="EMBL" id="CAB4017116.1"/>
    </source>
</evidence>
<protein>
    <submittedName>
        <fullName evidence="2">Uncharacterized protein</fullName>
    </submittedName>
</protein>
<dbReference type="PANTHER" id="PTHR34239">
    <property type="entry name" value="APPLE DOMAIN-CONTAINING PROTEIN"/>
    <property type="match status" value="1"/>
</dbReference>
<dbReference type="EMBL" id="CACRXK020009412">
    <property type="protein sequence ID" value="CAB4017116.1"/>
    <property type="molecule type" value="Genomic_DNA"/>
</dbReference>
<comment type="caution">
    <text evidence="2">The sequence shown here is derived from an EMBL/GenBank/DDBJ whole genome shotgun (WGS) entry which is preliminary data.</text>
</comment>
<proteinExistence type="predicted"/>
<dbReference type="Proteomes" id="UP001152795">
    <property type="component" value="Unassembled WGS sequence"/>
</dbReference>
<reference evidence="2" key="1">
    <citation type="submission" date="2020-04" db="EMBL/GenBank/DDBJ databases">
        <authorList>
            <person name="Alioto T."/>
            <person name="Alioto T."/>
            <person name="Gomez Garrido J."/>
        </authorList>
    </citation>
    <scope>NUCLEOTIDE SEQUENCE</scope>
    <source>
        <strain evidence="2">A484AB</strain>
    </source>
</reference>